<evidence type="ECO:0000313" key="2">
    <source>
        <dbReference type="EMBL" id="KAK7511001.1"/>
    </source>
</evidence>
<feature type="compositionally biased region" description="Basic and acidic residues" evidence="1">
    <location>
        <begin position="82"/>
        <end position="100"/>
    </location>
</feature>
<proteinExistence type="predicted"/>
<sequence>MAMLFLSRRRDVWRLASGVWRLASGPAAWATSLTRTHAGGVRQAVTVRQANPAIIGTMELTTLNFIQSLAHTMWRLDYAESESERERERERESERERETERALETELLIKAMWHSTAQLRALDKEKTPQPARGSVREGKARLLRRSGTLHLRFNLPFTSSSALSLDVSSPPPPAAPARCSFPVYYTTTL</sequence>
<dbReference type="Proteomes" id="UP001363622">
    <property type="component" value="Unassembled WGS sequence"/>
</dbReference>
<comment type="caution">
    <text evidence="2">The sequence shown here is derived from an EMBL/GenBank/DDBJ whole genome shotgun (WGS) entry which is preliminary data.</text>
</comment>
<keyword evidence="3" id="KW-1185">Reference proteome</keyword>
<dbReference type="EMBL" id="JBBPHU010000013">
    <property type="protein sequence ID" value="KAK7511001.1"/>
    <property type="molecule type" value="Genomic_DNA"/>
</dbReference>
<gene>
    <name evidence="2" type="ORF">IWZ03DRAFT_72758</name>
</gene>
<reference evidence="2 3" key="1">
    <citation type="submission" date="2024-04" db="EMBL/GenBank/DDBJ databases">
        <title>Phyllosticta paracitricarpa is synonymous to the EU quarantine fungus P. citricarpa based on phylogenomic analyses.</title>
        <authorList>
            <consortium name="Lawrence Berkeley National Laboratory"/>
            <person name="Van Ingen-Buijs V.A."/>
            <person name="Van Westerhoven A.C."/>
            <person name="Haridas S."/>
            <person name="Skiadas P."/>
            <person name="Martin F."/>
            <person name="Groenewald J.Z."/>
            <person name="Crous P.W."/>
            <person name="Seidl M.F."/>
        </authorList>
    </citation>
    <scope>NUCLEOTIDE SEQUENCE [LARGE SCALE GENOMIC DNA]</scope>
    <source>
        <strain evidence="2 3">CBS 123371</strain>
    </source>
</reference>
<accession>A0ABR1KD25</accession>
<organism evidence="2 3">
    <name type="scientific">Phyllosticta citriasiana</name>
    <dbReference type="NCBI Taxonomy" id="595635"/>
    <lineage>
        <taxon>Eukaryota</taxon>
        <taxon>Fungi</taxon>
        <taxon>Dikarya</taxon>
        <taxon>Ascomycota</taxon>
        <taxon>Pezizomycotina</taxon>
        <taxon>Dothideomycetes</taxon>
        <taxon>Dothideomycetes incertae sedis</taxon>
        <taxon>Botryosphaeriales</taxon>
        <taxon>Phyllostictaceae</taxon>
        <taxon>Phyllosticta</taxon>
    </lineage>
</organism>
<evidence type="ECO:0000313" key="3">
    <source>
        <dbReference type="Proteomes" id="UP001363622"/>
    </source>
</evidence>
<name>A0ABR1KD25_9PEZI</name>
<protein>
    <submittedName>
        <fullName evidence="2">Uncharacterized protein</fullName>
    </submittedName>
</protein>
<feature type="region of interest" description="Disordered" evidence="1">
    <location>
        <begin position="80"/>
        <end position="100"/>
    </location>
</feature>
<evidence type="ECO:0000256" key="1">
    <source>
        <dbReference type="SAM" id="MobiDB-lite"/>
    </source>
</evidence>